<dbReference type="Proteomes" id="UP000823674">
    <property type="component" value="Chromosome A06"/>
</dbReference>
<gene>
    <name evidence="1" type="primary">A06p010040.1_BraROA</name>
    <name evidence="1" type="ORF">IGI04_021879</name>
</gene>
<accession>A0ABQ7M1S6</accession>
<evidence type="ECO:0000313" key="2">
    <source>
        <dbReference type="Proteomes" id="UP000823674"/>
    </source>
</evidence>
<dbReference type="EMBL" id="JADBGQ010000006">
    <property type="protein sequence ID" value="KAG5391916.1"/>
    <property type="molecule type" value="Genomic_DNA"/>
</dbReference>
<evidence type="ECO:0008006" key="3">
    <source>
        <dbReference type="Google" id="ProtNLM"/>
    </source>
</evidence>
<reference evidence="1 2" key="1">
    <citation type="submission" date="2021-03" db="EMBL/GenBank/DDBJ databases">
        <authorList>
            <person name="King G.J."/>
            <person name="Bancroft I."/>
            <person name="Baten A."/>
            <person name="Bloomfield J."/>
            <person name="Borpatragohain P."/>
            <person name="He Z."/>
            <person name="Irish N."/>
            <person name="Irwin J."/>
            <person name="Liu K."/>
            <person name="Mauleon R.P."/>
            <person name="Moore J."/>
            <person name="Morris R."/>
            <person name="Ostergaard L."/>
            <person name="Wang B."/>
            <person name="Wells R."/>
        </authorList>
    </citation>
    <scope>NUCLEOTIDE SEQUENCE [LARGE SCALE GENOMIC DNA]</scope>
    <source>
        <strain evidence="1">R-o-18</strain>
        <tissue evidence="1">Leaf</tissue>
    </source>
</reference>
<sequence length="173" mass="19664">MVLGSEDDFEGILIPYNFLDSFLVAEDSRAIVVGMLVGFEKKRVTHPIVLKKWVTHILPTPQWSTYKELHISNIPMDNIHMRGMSLLGFVRTRSCVDIGLTSTPDDVLFFTKYFGEECVMGICCSNGMVLYNITKETFAWGNKSNVKVDLETFLRSIVSKLSGKLMKQHLFFS</sequence>
<keyword evidence="2" id="KW-1185">Reference proteome</keyword>
<proteinExistence type="predicted"/>
<dbReference type="Gene3D" id="3.40.140.10">
    <property type="entry name" value="Cytidine Deaminase, domain 2"/>
    <property type="match status" value="1"/>
</dbReference>
<evidence type="ECO:0000313" key="1">
    <source>
        <dbReference type="EMBL" id="KAG5391916.1"/>
    </source>
</evidence>
<name>A0ABQ7M1S6_BRACM</name>
<comment type="caution">
    <text evidence="1">The sequence shown here is derived from an EMBL/GenBank/DDBJ whole genome shotgun (WGS) entry which is preliminary data.</text>
</comment>
<organism evidence="1 2">
    <name type="scientific">Brassica rapa subsp. trilocularis</name>
    <dbReference type="NCBI Taxonomy" id="1813537"/>
    <lineage>
        <taxon>Eukaryota</taxon>
        <taxon>Viridiplantae</taxon>
        <taxon>Streptophyta</taxon>
        <taxon>Embryophyta</taxon>
        <taxon>Tracheophyta</taxon>
        <taxon>Spermatophyta</taxon>
        <taxon>Magnoliopsida</taxon>
        <taxon>eudicotyledons</taxon>
        <taxon>Gunneridae</taxon>
        <taxon>Pentapetalae</taxon>
        <taxon>rosids</taxon>
        <taxon>malvids</taxon>
        <taxon>Brassicales</taxon>
        <taxon>Brassicaceae</taxon>
        <taxon>Brassiceae</taxon>
        <taxon>Brassica</taxon>
    </lineage>
</organism>
<protein>
    <recommendedName>
        <fullName evidence="3">F-box associated domain-containing protein</fullName>
    </recommendedName>
</protein>